<protein>
    <recommendedName>
        <fullName evidence="4">DUF2721 domain-containing protein</fullName>
    </recommendedName>
</protein>
<evidence type="ECO:0000313" key="3">
    <source>
        <dbReference type="Proteomes" id="UP001156882"/>
    </source>
</evidence>
<dbReference type="EMBL" id="BSPC01000026">
    <property type="protein sequence ID" value="GLS19983.1"/>
    <property type="molecule type" value="Genomic_DNA"/>
</dbReference>
<feature type="transmembrane region" description="Helical" evidence="1">
    <location>
        <begin position="12"/>
        <end position="35"/>
    </location>
</feature>
<feature type="transmembrane region" description="Helical" evidence="1">
    <location>
        <begin position="75"/>
        <end position="99"/>
    </location>
</feature>
<evidence type="ECO:0008006" key="4">
    <source>
        <dbReference type="Google" id="ProtNLM"/>
    </source>
</evidence>
<name>A0ABQ6CI14_9HYPH</name>
<gene>
    <name evidence="2" type="ORF">GCM10007874_30000</name>
</gene>
<dbReference type="Pfam" id="PF11026">
    <property type="entry name" value="DUF2721"/>
    <property type="match status" value="1"/>
</dbReference>
<sequence length="166" mass="17800">MINEPFEAASVVHIIQIALTPVFLLSGIAALLGVFSNRLARVADRLHIVTGALETGGNSAKLTAQLTYLRRRLRILEVAVGMGAMAGAMTCAATLTLFIGTLREAGSGAVLYTLFGLAVICIFVALMAFMAEVLVTTIGLRARAEKAERQADERAEERMEETMEES</sequence>
<feature type="transmembrane region" description="Helical" evidence="1">
    <location>
        <begin position="111"/>
        <end position="140"/>
    </location>
</feature>
<keyword evidence="1" id="KW-1133">Transmembrane helix</keyword>
<dbReference type="InterPro" id="IPR021279">
    <property type="entry name" value="DUF2721"/>
</dbReference>
<keyword evidence="1" id="KW-0812">Transmembrane</keyword>
<proteinExistence type="predicted"/>
<organism evidence="2 3">
    <name type="scientific">Labrys miyagiensis</name>
    <dbReference type="NCBI Taxonomy" id="346912"/>
    <lineage>
        <taxon>Bacteria</taxon>
        <taxon>Pseudomonadati</taxon>
        <taxon>Pseudomonadota</taxon>
        <taxon>Alphaproteobacteria</taxon>
        <taxon>Hyphomicrobiales</taxon>
        <taxon>Xanthobacteraceae</taxon>
        <taxon>Labrys</taxon>
    </lineage>
</organism>
<dbReference type="Proteomes" id="UP001156882">
    <property type="component" value="Unassembled WGS sequence"/>
</dbReference>
<dbReference type="RefSeq" id="WP_284313056.1">
    <property type="nucleotide sequence ID" value="NZ_BSPC01000026.1"/>
</dbReference>
<accession>A0ABQ6CI14</accession>
<keyword evidence="1" id="KW-0472">Membrane</keyword>
<reference evidence="3" key="1">
    <citation type="journal article" date="2019" name="Int. J. Syst. Evol. Microbiol.">
        <title>The Global Catalogue of Microorganisms (GCM) 10K type strain sequencing project: providing services to taxonomists for standard genome sequencing and annotation.</title>
        <authorList>
            <consortium name="The Broad Institute Genomics Platform"/>
            <consortium name="The Broad Institute Genome Sequencing Center for Infectious Disease"/>
            <person name="Wu L."/>
            <person name="Ma J."/>
        </authorList>
    </citation>
    <scope>NUCLEOTIDE SEQUENCE [LARGE SCALE GENOMIC DNA]</scope>
    <source>
        <strain evidence="3">NBRC 101365</strain>
    </source>
</reference>
<comment type="caution">
    <text evidence="2">The sequence shown here is derived from an EMBL/GenBank/DDBJ whole genome shotgun (WGS) entry which is preliminary data.</text>
</comment>
<keyword evidence="3" id="KW-1185">Reference proteome</keyword>
<evidence type="ECO:0000256" key="1">
    <source>
        <dbReference type="SAM" id="Phobius"/>
    </source>
</evidence>
<evidence type="ECO:0000313" key="2">
    <source>
        <dbReference type="EMBL" id="GLS19983.1"/>
    </source>
</evidence>